<evidence type="ECO:0000256" key="18">
    <source>
        <dbReference type="ARBA" id="ARBA00076526"/>
    </source>
</evidence>
<keyword evidence="22" id="KW-0732">Signal</keyword>
<dbReference type="GO" id="GO:0097503">
    <property type="term" value="P:sialylation"/>
    <property type="evidence" value="ECO:0007669"/>
    <property type="project" value="TreeGrafter"/>
</dbReference>
<evidence type="ECO:0000256" key="15">
    <source>
        <dbReference type="ARBA" id="ARBA00034249"/>
    </source>
</evidence>
<keyword evidence="10" id="KW-1133">Transmembrane helix</keyword>
<comment type="pathway">
    <text evidence="3">Protein modification; protein glycosylation.</text>
</comment>
<evidence type="ECO:0000256" key="21">
    <source>
        <dbReference type="PIRSR" id="PIRSR005557-2"/>
    </source>
</evidence>
<comment type="catalytic activity">
    <reaction evidence="15">
        <text>a beta-D-galactoside + CMP-N-acetyl-beta-neuraminate = an N-acetyl-alpha-neuraminyl-(2-&gt;6)-beta-D-galactosyl derivative + CMP + H(+)</text>
        <dbReference type="Rhea" id="RHEA:52104"/>
        <dbReference type="ChEBI" id="CHEBI:15378"/>
        <dbReference type="ChEBI" id="CHEBI:28034"/>
        <dbReference type="ChEBI" id="CHEBI:57812"/>
        <dbReference type="ChEBI" id="CHEBI:60377"/>
        <dbReference type="ChEBI" id="CHEBI:136398"/>
        <dbReference type="EC" id="2.4.3.1"/>
    </reaction>
</comment>
<feature type="disulfide bond" evidence="21">
    <location>
        <begin position="152"/>
        <end position="304"/>
    </location>
</feature>
<dbReference type="InterPro" id="IPR001675">
    <property type="entry name" value="Glyco_trans_29"/>
</dbReference>
<dbReference type="PANTHER" id="PTHR46059">
    <property type="entry name" value="BETA-GALACTOSIDE ALPHA-2,6-SIALYLTRANSFERASE"/>
    <property type="match status" value="1"/>
</dbReference>
<evidence type="ECO:0000256" key="13">
    <source>
        <dbReference type="ARBA" id="ARBA00023157"/>
    </source>
</evidence>
<evidence type="ECO:0000256" key="3">
    <source>
        <dbReference type="ARBA" id="ARBA00004922"/>
    </source>
</evidence>
<keyword evidence="11" id="KW-0333">Golgi apparatus</keyword>
<feature type="signal peptide" evidence="22">
    <location>
        <begin position="1"/>
        <end position="17"/>
    </location>
</feature>
<evidence type="ECO:0000256" key="1">
    <source>
        <dbReference type="ARBA" id="ARBA00004447"/>
    </source>
</evidence>
<evidence type="ECO:0000256" key="22">
    <source>
        <dbReference type="SAM" id="SignalP"/>
    </source>
</evidence>
<protein>
    <recommendedName>
        <fullName evidence="17">Beta-galactoside alpha-2,6-sialyltransferase 1</fullName>
        <ecNumber evidence="16">2.4.3.1</ecNumber>
    </recommendedName>
    <alternativeName>
        <fullName evidence="20">CMP-N-acetylneuraminate-beta-galactosamide-alpha-2,6-sialyltransferase 1</fullName>
    </alternativeName>
    <alternativeName>
        <fullName evidence="19">ST6Gal I</fullName>
    </alternativeName>
    <alternativeName>
        <fullName evidence="18">Sialyltransferase 1</fullName>
    </alternativeName>
</protein>
<comment type="similarity">
    <text evidence="4">Belongs to the glycosyltransferase 29 family.</text>
</comment>
<dbReference type="AlphaFoldDB" id="A0A8J2S4I4"/>
<feature type="chain" id="PRO_5035284008" description="Beta-galactoside alpha-2,6-sialyltransferase 1" evidence="22">
    <location>
        <begin position="18"/>
        <end position="377"/>
    </location>
</feature>
<dbReference type="FunFam" id="3.90.1480.20:FF:000012">
    <property type="entry name" value="ST6 beta-galactoside alpha-2,6-sialyltransferase 1"/>
    <property type="match status" value="1"/>
</dbReference>
<evidence type="ECO:0000313" key="23">
    <source>
        <dbReference type="EMBL" id="CAH0110412.1"/>
    </source>
</evidence>
<evidence type="ECO:0000256" key="2">
    <source>
        <dbReference type="ARBA" id="ARBA00004613"/>
    </source>
</evidence>
<evidence type="ECO:0000256" key="9">
    <source>
        <dbReference type="ARBA" id="ARBA00022968"/>
    </source>
</evidence>
<evidence type="ECO:0000256" key="14">
    <source>
        <dbReference type="ARBA" id="ARBA00023180"/>
    </source>
</evidence>
<evidence type="ECO:0000256" key="17">
    <source>
        <dbReference type="ARBA" id="ARBA00069321"/>
    </source>
</evidence>
<evidence type="ECO:0000256" key="10">
    <source>
        <dbReference type="ARBA" id="ARBA00022989"/>
    </source>
</evidence>
<dbReference type="EC" id="2.4.3.1" evidence="16"/>
<dbReference type="Gene3D" id="3.90.1480.20">
    <property type="entry name" value="Glycosyl transferase family 29"/>
    <property type="match status" value="1"/>
</dbReference>
<evidence type="ECO:0000256" key="6">
    <source>
        <dbReference type="ARBA" id="ARBA00022676"/>
    </source>
</evidence>
<evidence type="ECO:0000256" key="12">
    <source>
        <dbReference type="ARBA" id="ARBA00023136"/>
    </source>
</evidence>
<dbReference type="InterPro" id="IPR012163">
    <property type="entry name" value="Sialyl_trans"/>
</dbReference>
<organism evidence="23 24">
    <name type="scientific">Daphnia galeata</name>
    <dbReference type="NCBI Taxonomy" id="27404"/>
    <lineage>
        <taxon>Eukaryota</taxon>
        <taxon>Metazoa</taxon>
        <taxon>Ecdysozoa</taxon>
        <taxon>Arthropoda</taxon>
        <taxon>Crustacea</taxon>
        <taxon>Branchiopoda</taxon>
        <taxon>Diplostraca</taxon>
        <taxon>Cladocera</taxon>
        <taxon>Anomopoda</taxon>
        <taxon>Daphniidae</taxon>
        <taxon>Daphnia</taxon>
    </lineage>
</organism>
<dbReference type="GO" id="GO:0005576">
    <property type="term" value="C:extracellular region"/>
    <property type="evidence" value="ECO:0007669"/>
    <property type="project" value="UniProtKB-SubCell"/>
</dbReference>
<dbReference type="CDD" id="cd23968">
    <property type="entry name" value="GT29_ST6GAL1_2"/>
    <property type="match status" value="1"/>
</dbReference>
<dbReference type="PIRSF" id="PIRSF005557">
    <property type="entry name" value="Sialyl_trans"/>
    <property type="match status" value="1"/>
</dbReference>
<keyword evidence="14" id="KW-0325">Glycoprotein</keyword>
<evidence type="ECO:0000256" key="4">
    <source>
        <dbReference type="ARBA" id="ARBA00006003"/>
    </source>
</evidence>
<dbReference type="Pfam" id="PF00777">
    <property type="entry name" value="Glyco_transf_29"/>
    <property type="match status" value="1"/>
</dbReference>
<keyword evidence="5" id="KW-0964">Secreted</keyword>
<dbReference type="OrthoDB" id="10264956at2759"/>
<comment type="subcellular location">
    <subcellularLocation>
        <location evidence="1">Golgi apparatus</location>
        <location evidence="1">Golgi stack membrane</location>
        <topology evidence="1">Single-pass type II membrane protein</topology>
    </subcellularLocation>
    <subcellularLocation>
        <location evidence="2">Secreted</location>
    </subcellularLocation>
</comment>
<evidence type="ECO:0000256" key="20">
    <source>
        <dbReference type="ARBA" id="ARBA00080062"/>
    </source>
</evidence>
<dbReference type="GO" id="GO:0032580">
    <property type="term" value="C:Golgi cisterna membrane"/>
    <property type="evidence" value="ECO:0007669"/>
    <property type="project" value="UniProtKB-SubCell"/>
</dbReference>
<dbReference type="EMBL" id="CAKKLH010000303">
    <property type="protein sequence ID" value="CAH0110412.1"/>
    <property type="molecule type" value="Genomic_DNA"/>
</dbReference>
<dbReference type="GO" id="GO:0003835">
    <property type="term" value="F:beta-galactoside alpha-2,6-sialyltransferase activity"/>
    <property type="evidence" value="ECO:0007669"/>
    <property type="project" value="UniProtKB-EC"/>
</dbReference>
<dbReference type="PANTHER" id="PTHR46059:SF1">
    <property type="entry name" value="BETA-GALACTOSIDE ALPHA-2,6-SIALYLTRANSFERASE"/>
    <property type="match status" value="1"/>
</dbReference>
<keyword evidence="8" id="KW-0812">Transmembrane</keyword>
<evidence type="ECO:0000256" key="16">
    <source>
        <dbReference type="ARBA" id="ARBA00034329"/>
    </source>
</evidence>
<keyword evidence="12" id="KW-0472">Membrane</keyword>
<evidence type="ECO:0000256" key="5">
    <source>
        <dbReference type="ARBA" id="ARBA00022525"/>
    </source>
</evidence>
<keyword evidence="9" id="KW-0735">Signal-anchor</keyword>
<keyword evidence="24" id="KW-1185">Reference proteome</keyword>
<evidence type="ECO:0000256" key="19">
    <source>
        <dbReference type="ARBA" id="ARBA00076676"/>
    </source>
</evidence>
<keyword evidence="6" id="KW-0328">Glycosyltransferase</keyword>
<dbReference type="InterPro" id="IPR038578">
    <property type="entry name" value="GT29-like_sf"/>
</dbReference>
<comment type="caution">
    <text evidence="23">The sequence shown here is derived from an EMBL/GenBank/DDBJ whole genome shotgun (WGS) entry which is preliminary data.</text>
</comment>
<accession>A0A8J2S4I4</accession>
<keyword evidence="7" id="KW-0808">Transferase</keyword>
<dbReference type="Proteomes" id="UP000789390">
    <property type="component" value="Unassembled WGS sequence"/>
</dbReference>
<evidence type="ECO:0000256" key="7">
    <source>
        <dbReference type="ARBA" id="ARBA00022679"/>
    </source>
</evidence>
<sequence length="377" mass="42985">MKRSSVLLWLGINLAAAATICYVVLAVHYHPKQTPTRIQPAADTSYSHIRDGQHQRVNLREKLTSHKHRIISQLRQSLLQQKVSSKHFTLNQARFFGTKKLKDLSPSMLLENLQNSLEKSHFHPITPQTNVFPKEKHLLKNNQAFQKRYKSCAIVSSAGALLHSELGSFIDSHDYVVRFNNAPTLGFDVDVGNKTSLRILNSQILSKSQFNFFNSSLYKNVSLLVWDPSKYNATLEQWACNPDFPFLDAFFSRRSQIPEEELHLMDPRGLWDLWDYLSLHSPLPIPPNPPSSGFIGLALTLSFCDYVDMIEFVPSLRMTKRCHYYDTNEDVGCTMGDWHPLAAEKLLVLSLNPANDHVIFVDGYVRVAGFSSQLQQE</sequence>
<evidence type="ECO:0000256" key="11">
    <source>
        <dbReference type="ARBA" id="ARBA00023034"/>
    </source>
</evidence>
<proteinExistence type="inferred from homology"/>
<evidence type="ECO:0000313" key="24">
    <source>
        <dbReference type="Proteomes" id="UP000789390"/>
    </source>
</evidence>
<evidence type="ECO:0000256" key="8">
    <source>
        <dbReference type="ARBA" id="ARBA00022692"/>
    </source>
</evidence>
<name>A0A8J2S4I4_9CRUS</name>
<keyword evidence="13" id="KW-1015">Disulfide bond</keyword>
<gene>
    <name evidence="23" type="ORF">DGAL_LOCUS13979</name>
</gene>
<reference evidence="23" key="1">
    <citation type="submission" date="2021-11" db="EMBL/GenBank/DDBJ databases">
        <authorList>
            <person name="Schell T."/>
        </authorList>
    </citation>
    <scope>NUCLEOTIDE SEQUENCE</scope>
    <source>
        <strain evidence="23">M5</strain>
    </source>
</reference>